<feature type="region of interest" description="Disordered" evidence="2">
    <location>
        <begin position="603"/>
        <end position="659"/>
    </location>
</feature>
<feature type="compositionally biased region" description="Low complexity" evidence="2">
    <location>
        <begin position="99"/>
        <end position="111"/>
    </location>
</feature>
<dbReference type="Gene3D" id="1.10.10.10">
    <property type="entry name" value="Winged helix-like DNA-binding domain superfamily/Winged helix DNA-binding domain"/>
    <property type="match status" value="1"/>
</dbReference>
<name>A0A6P6XUB4_DERPT</name>
<dbReference type="SUPFAM" id="SSF46689">
    <property type="entry name" value="Homeodomain-like"/>
    <property type="match status" value="1"/>
</dbReference>
<evidence type="ECO:0000256" key="1">
    <source>
        <dbReference type="ARBA" id="ARBA00004123"/>
    </source>
</evidence>
<dbReference type="InterPro" id="IPR036388">
    <property type="entry name" value="WH-like_DNA-bd_sf"/>
</dbReference>
<organism evidence="4 5">
    <name type="scientific">Dermatophagoides pteronyssinus</name>
    <name type="common">European house dust mite</name>
    <dbReference type="NCBI Taxonomy" id="6956"/>
    <lineage>
        <taxon>Eukaryota</taxon>
        <taxon>Metazoa</taxon>
        <taxon>Ecdysozoa</taxon>
        <taxon>Arthropoda</taxon>
        <taxon>Chelicerata</taxon>
        <taxon>Arachnida</taxon>
        <taxon>Acari</taxon>
        <taxon>Acariformes</taxon>
        <taxon>Sarcoptiformes</taxon>
        <taxon>Astigmata</taxon>
        <taxon>Psoroptidia</taxon>
        <taxon>Analgoidea</taxon>
        <taxon>Pyroglyphidae</taxon>
        <taxon>Dermatophagoidinae</taxon>
        <taxon>Dermatophagoides</taxon>
    </lineage>
</organism>
<reference evidence="5" key="1">
    <citation type="submission" date="2025-08" db="UniProtKB">
        <authorList>
            <consortium name="RefSeq"/>
        </authorList>
    </citation>
    <scope>IDENTIFICATION</scope>
    <source>
        <strain evidence="5">Airmid</strain>
    </source>
</reference>
<feature type="region of interest" description="Disordered" evidence="2">
    <location>
        <begin position="99"/>
        <end position="121"/>
    </location>
</feature>
<keyword evidence="4" id="KW-1185">Reference proteome</keyword>
<keyword evidence="5" id="KW-0418">Kinase</keyword>
<dbReference type="GO" id="GO:0016301">
    <property type="term" value="F:kinase activity"/>
    <property type="evidence" value="ECO:0007669"/>
    <property type="project" value="UniProtKB-KW"/>
</dbReference>
<dbReference type="PANTHER" id="PTHR36911:SF3">
    <property type="entry name" value="GATA ZINC FINGER DOMAIN-CONTAINING PROTEIN 4-RELATED"/>
    <property type="match status" value="1"/>
</dbReference>
<keyword evidence="5" id="KW-0808">Transferase</keyword>
<dbReference type="KEGG" id="dpte:113790915"/>
<dbReference type="Proteomes" id="UP000515146">
    <property type="component" value="Unplaced"/>
</dbReference>
<accession>A0A6P6XUB4</accession>
<gene>
    <name evidence="5" type="primary">LOC113790915</name>
</gene>
<feature type="compositionally biased region" description="Low complexity" evidence="2">
    <location>
        <begin position="577"/>
        <end position="588"/>
    </location>
</feature>
<feature type="region of interest" description="Disordered" evidence="2">
    <location>
        <begin position="535"/>
        <end position="591"/>
    </location>
</feature>
<proteinExistence type="predicted"/>
<dbReference type="InParanoid" id="A0A6P6XUB4"/>
<dbReference type="InterPro" id="IPR055247">
    <property type="entry name" value="InsJ-like_HTH"/>
</dbReference>
<dbReference type="RefSeq" id="XP_027196421.1">
    <property type="nucleotide sequence ID" value="XM_027340620.1"/>
</dbReference>
<evidence type="ECO:0000256" key="2">
    <source>
        <dbReference type="SAM" id="MobiDB-lite"/>
    </source>
</evidence>
<evidence type="ECO:0000313" key="4">
    <source>
        <dbReference type="Proteomes" id="UP000515146"/>
    </source>
</evidence>
<sequence>MNSSSSDLTQLLLEYRQVLLDVLIKSMKMNNNDDNNNNDDVNNNNNNNDTKIHKGIILPVKCQCGYTSELSKQITRTSTYVHQLELKFRAFLETMKSTSTTTATTTTTSTSNESNRYTPKRPWFIDSSSAFTGGGGGGGIADLSGSGLIGSTKMSLLDKKIFQRMSTKDKQQPISLFSGNSSINSSLNDDDDNDDDDLDIDSDIDDNNIENDNDDNNLLENLTNNNNLMYNDGNNSIVDDIIGTGSVGGKTILEGYLKKMNEITKIPSEECSDDDNGDNNNNVVGGDHHHSMNKNNQQQNHLVHHDDDEEEPDGLSIAADEDFHRGPGKRIDLKTKKLVVQMNMNGASYTDISRQIGISRKSVRRIISNYKTFGLLEKKRESRNRKVSTNGNLNNSIIANNNNNNGGGGVNMANILNGRMMADSYNDLANNDDDLDDEREMIVDDNQGGHGVGGGVDDDDQDSDVDGLFSGFYNRHVKNEMAMKKQEIDANFLNQLSLFQKAMQASQQQQQQQQPQINRSSSKRNMSLIQQVPYNHHNKSTTNGSHNNNNNNHHNRLSLIKPPDRYKPYDLKVRPHNSNNNNNNGSNNESFATQQIHPTHRISKSHPIVPPLPQSTNIYSNVQQQQRSSHQNLKLYNNNHLNNSNNNNNNNNNNHFERDNENSLIRHPKSKSNRQHSVDMSFKESLTVPEADKNNNTTLNNCNVTITSTSKPALNGNSNQPLDLGNITIPQIPASMVDGSTDSDANLVPKNFIDGQFPAGIMNSLNPNRATKLTLEDFNIVWHLRSQHWTHNQIRKYFQQRGKSISKSSISRIMNGKQRNFQQFFNVVPSSNTTY</sequence>
<feature type="region of interest" description="Disordered" evidence="2">
    <location>
        <begin position="172"/>
        <end position="216"/>
    </location>
</feature>
<dbReference type="OrthoDB" id="6514460at2759"/>
<dbReference type="Pfam" id="PF13518">
    <property type="entry name" value="HTH_28"/>
    <property type="match status" value="1"/>
</dbReference>
<dbReference type="OMA" id="EDFNIVW"/>
<feature type="compositionally biased region" description="Acidic residues" evidence="2">
    <location>
        <begin position="188"/>
        <end position="216"/>
    </location>
</feature>
<dbReference type="GO" id="GO:0005634">
    <property type="term" value="C:nucleus"/>
    <property type="evidence" value="ECO:0007669"/>
    <property type="project" value="UniProtKB-SubCell"/>
</dbReference>
<dbReference type="AlphaFoldDB" id="A0A6P6XUB4"/>
<comment type="subcellular location">
    <subcellularLocation>
        <location evidence="1">Nucleus</location>
    </subcellularLocation>
</comment>
<feature type="compositionally biased region" description="Basic and acidic residues" evidence="2">
    <location>
        <begin position="562"/>
        <end position="573"/>
    </location>
</feature>
<feature type="compositionally biased region" description="Polar residues" evidence="2">
    <location>
        <begin position="614"/>
        <end position="631"/>
    </location>
</feature>
<feature type="compositionally biased region" description="Low complexity" evidence="2">
    <location>
        <begin position="540"/>
        <end position="552"/>
    </location>
</feature>
<protein>
    <submittedName>
        <fullName evidence="5">Probable serine/threonine-protein kinase DDB_G0282963</fullName>
    </submittedName>
</protein>
<feature type="region of interest" description="Disordered" evidence="2">
    <location>
        <begin position="268"/>
        <end position="294"/>
    </location>
</feature>
<dbReference type="InterPro" id="IPR009057">
    <property type="entry name" value="Homeodomain-like_sf"/>
</dbReference>
<feature type="domain" description="Insertion element IS150 protein InsJ-like helix-turn-helix" evidence="3">
    <location>
        <begin position="338"/>
        <end position="380"/>
    </location>
</feature>
<dbReference type="PANTHER" id="PTHR36911">
    <property type="entry name" value="LIM ZINC-BINDING DOMAIN-CONTAINING PROTEIN-RELATED"/>
    <property type="match status" value="1"/>
</dbReference>
<feature type="compositionally biased region" description="Low complexity" evidence="2">
    <location>
        <begin position="632"/>
        <end position="654"/>
    </location>
</feature>
<evidence type="ECO:0000259" key="3">
    <source>
        <dbReference type="Pfam" id="PF13518"/>
    </source>
</evidence>
<evidence type="ECO:0000313" key="5">
    <source>
        <dbReference type="RefSeq" id="XP_027196421.1"/>
    </source>
</evidence>